<dbReference type="SUPFAM" id="SSF54593">
    <property type="entry name" value="Glyoxalase/Bleomycin resistance protein/Dihydroxybiphenyl dioxygenase"/>
    <property type="match status" value="1"/>
</dbReference>
<proteinExistence type="predicted"/>
<dbReference type="RefSeq" id="WP_004618271.1">
    <property type="nucleotide sequence ID" value="NZ_ACXX02000004.1"/>
</dbReference>
<gene>
    <name evidence="2" type="ORF">Cpap_2378</name>
</gene>
<dbReference type="PROSITE" id="PS51819">
    <property type="entry name" value="VOC"/>
    <property type="match status" value="1"/>
</dbReference>
<accession>F1TB24</accession>
<dbReference type="Gene3D" id="3.10.180.10">
    <property type="entry name" value="2,3-Dihydroxybiphenyl 1,2-Dioxygenase, domain 1"/>
    <property type="match status" value="1"/>
</dbReference>
<dbReference type="OrthoDB" id="9815599at2"/>
<dbReference type="EMBL" id="ACXX02000004">
    <property type="protein sequence ID" value="EGD48228.1"/>
    <property type="molecule type" value="Genomic_DNA"/>
</dbReference>
<feature type="domain" description="VOC" evidence="1">
    <location>
        <begin position="2"/>
        <end position="113"/>
    </location>
</feature>
<name>F1TB24_9FIRM</name>
<protein>
    <submittedName>
        <fullName evidence="2">Glyoxalase/bleomycin resistance protein/dioxygenase</fullName>
    </submittedName>
</protein>
<reference evidence="2" key="2">
    <citation type="submission" date="2011-01" db="EMBL/GenBank/DDBJ databases">
        <title>The Non-contiguous Finished genome of Clostridium papyrosolvens.</title>
        <authorList>
            <person name="Lucas S."/>
            <person name="Copeland A."/>
            <person name="Lapidus A."/>
            <person name="Cheng J.-F."/>
            <person name="Goodwin L."/>
            <person name="Pitluck S."/>
            <person name="Misra M."/>
            <person name="Chertkov O."/>
            <person name="Detter J.C."/>
            <person name="Han C."/>
            <person name="Tapia R."/>
            <person name="Land M."/>
            <person name="Hauser L."/>
            <person name="Kyrpides N."/>
            <person name="Ivanova N."/>
            <person name="Pagani I."/>
            <person name="Mouttaki H."/>
            <person name="He Z."/>
            <person name="Zhou J."/>
            <person name="Hemme C.L."/>
            <person name="Woyke T."/>
        </authorList>
    </citation>
    <scope>NUCLEOTIDE SEQUENCE [LARGE SCALE GENOMIC DNA]</scope>
    <source>
        <strain evidence="2">DSM 2782</strain>
    </source>
</reference>
<dbReference type="GO" id="GO:0051213">
    <property type="term" value="F:dioxygenase activity"/>
    <property type="evidence" value="ECO:0007669"/>
    <property type="project" value="UniProtKB-KW"/>
</dbReference>
<dbReference type="InterPro" id="IPR029068">
    <property type="entry name" value="Glyas_Bleomycin-R_OHBP_Dase"/>
</dbReference>
<evidence type="ECO:0000313" key="2">
    <source>
        <dbReference type="EMBL" id="EGD48228.1"/>
    </source>
</evidence>
<dbReference type="eggNOG" id="COG0346">
    <property type="taxonomic scope" value="Bacteria"/>
</dbReference>
<dbReference type="AlphaFoldDB" id="F1TB24"/>
<comment type="caution">
    <text evidence="2">The sequence shown here is derived from an EMBL/GenBank/DDBJ whole genome shotgun (WGS) entry which is preliminary data.</text>
</comment>
<organism evidence="2 3">
    <name type="scientific">Ruminiclostridium papyrosolvens DSM 2782</name>
    <dbReference type="NCBI Taxonomy" id="588581"/>
    <lineage>
        <taxon>Bacteria</taxon>
        <taxon>Bacillati</taxon>
        <taxon>Bacillota</taxon>
        <taxon>Clostridia</taxon>
        <taxon>Eubacteriales</taxon>
        <taxon>Oscillospiraceae</taxon>
        <taxon>Ruminiclostridium</taxon>
    </lineage>
</organism>
<evidence type="ECO:0000259" key="1">
    <source>
        <dbReference type="PROSITE" id="PS51819"/>
    </source>
</evidence>
<keyword evidence="3" id="KW-1185">Reference proteome</keyword>
<dbReference type="Proteomes" id="UP000003860">
    <property type="component" value="Unassembled WGS sequence"/>
</dbReference>
<evidence type="ECO:0000313" key="3">
    <source>
        <dbReference type="Proteomes" id="UP000003860"/>
    </source>
</evidence>
<dbReference type="InterPro" id="IPR004360">
    <property type="entry name" value="Glyas_Fos-R_dOase_dom"/>
</dbReference>
<reference evidence="2" key="1">
    <citation type="submission" date="2009-07" db="EMBL/GenBank/DDBJ databases">
        <authorList>
            <consortium name="US DOE Joint Genome Institute (JGI-PGF)"/>
            <person name="Lucas S."/>
            <person name="Copeland A."/>
            <person name="Lapidus A."/>
            <person name="Glavina del Rio T."/>
            <person name="Tice H."/>
            <person name="Bruce D."/>
            <person name="Goodwin L."/>
            <person name="Pitluck S."/>
            <person name="Larimer F."/>
            <person name="Land M.L."/>
            <person name="Mouttaki H."/>
            <person name="He Z."/>
            <person name="Zhou J."/>
            <person name="Hemme C.L."/>
        </authorList>
    </citation>
    <scope>NUCLEOTIDE SEQUENCE</scope>
    <source>
        <strain evidence="2">DSM 2782</strain>
    </source>
</reference>
<dbReference type="Pfam" id="PF00903">
    <property type="entry name" value="Glyoxalase"/>
    <property type="match status" value="1"/>
</dbReference>
<sequence>MNLGEVCIETNDVVKIADFYRNILGISSECKDEIHQFIITEGTALSVYNNGKAKNNQNENISLAFTVDDVDEEYKRLLNLGIHIIDTPQLQPWGAKNMHFCDPDGNHIYFRSLPKDV</sequence>
<dbReference type="STRING" id="588581.Cpap_2378"/>
<dbReference type="InterPro" id="IPR037523">
    <property type="entry name" value="VOC_core"/>
</dbReference>